<reference evidence="1 2" key="1">
    <citation type="submission" date="2021-03" db="EMBL/GenBank/DDBJ databases">
        <title>Draft genome sequence of Janthinobacterium sp. strain PLB02 isolated from infected primmorphs (Lubomirskia baicalensis).</title>
        <authorList>
            <person name="Chernogor L.I."/>
            <person name="Belikov S.I."/>
            <person name="Petrushin I.S."/>
        </authorList>
    </citation>
    <scope>NUCLEOTIDE SEQUENCE [LARGE SCALE GENOMIC DNA]</scope>
    <source>
        <strain evidence="1 2">PLB02</strain>
    </source>
</reference>
<organism evidence="1 2">
    <name type="scientific">Janthinobacterium lividum</name>
    <dbReference type="NCBI Taxonomy" id="29581"/>
    <lineage>
        <taxon>Bacteria</taxon>
        <taxon>Pseudomonadati</taxon>
        <taxon>Pseudomonadota</taxon>
        <taxon>Betaproteobacteria</taxon>
        <taxon>Burkholderiales</taxon>
        <taxon>Oxalobacteraceae</taxon>
        <taxon>Janthinobacterium</taxon>
    </lineage>
</organism>
<accession>A0AAJ4MWP1</accession>
<evidence type="ECO:0000313" key="2">
    <source>
        <dbReference type="Proteomes" id="UP000662821"/>
    </source>
</evidence>
<proteinExistence type="predicted"/>
<protein>
    <submittedName>
        <fullName evidence="1">Uncharacterized protein</fullName>
    </submittedName>
</protein>
<evidence type="ECO:0000313" key="1">
    <source>
        <dbReference type="EMBL" id="QSX98639.1"/>
    </source>
</evidence>
<gene>
    <name evidence="1" type="ORF">J3P46_12520</name>
</gene>
<sequence length="82" mass="9382">MTNEVATREGKAMQHYSKKTDPMDQRLYLAQRIDRAGARLQRLHDAAERERCAQWITAWAVAAGADAPRGMKLRIRGEFILL</sequence>
<dbReference type="RefSeq" id="WP_139144250.1">
    <property type="nucleotide sequence ID" value="NZ_CBCRWJ010000008.1"/>
</dbReference>
<dbReference type="EMBL" id="CP071520">
    <property type="protein sequence ID" value="QSX98639.1"/>
    <property type="molecule type" value="Genomic_DNA"/>
</dbReference>
<name>A0AAJ4MWP1_9BURK</name>
<dbReference type="AlphaFoldDB" id="A0AAJ4MWP1"/>
<dbReference type="Proteomes" id="UP000662821">
    <property type="component" value="Chromosome"/>
</dbReference>